<sequence length="163" mass="16762">MITHAEEGPDRDPDDPLTVLLRPPSDYLGAPPGRYEAIRRGAARRKVLRAAAGAALTVGVAALVVLPLRPSASGTHRSPTIPMAPPSATIPVPERSASPTTTPRPLPTAREPSGSPSETARPTEPATRAVPSYSSPSRPAASRSSATSATRDPAEPSAAPTRG</sequence>
<feature type="compositionally biased region" description="Basic and acidic residues" evidence="1">
    <location>
        <begin position="1"/>
        <end position="11"/>
    </location>
</feature>
<feature type="region of interest" description="Disordered" evidence="1">
    <location>
        <begin position="70"/>
        <end position="163"/>
    </location>
</feature>
<dbReference type="Proteomes" id="UP000002785">
    <property type="component" value="Chromosome"/>
</dbReference>
<dbReference type="RefSeq" id="WP_007379174.1">
    <property type="nucleotide sequence ID" value="NZ_CM000951.1"/>
</dbReference>
<feature type="transmembrane region" description="Helical" evidence="2">
    <location>
        <begin position="47"/>
        <end position="68"/>
    </location>
</feature>
<dbReference type="InterPro" id="IPR006311">
    <property type="entry name" value="TAT_signal"/>
</dbReference>
<evidence type="ECO:0000256" key="1">
    <source>
        <dbReference type="SAM" id="MobiDB-lite"/>
    </source>
</evidence>
<accession>D6XBT7</accession>
<keyword evidence="4" id="KW-1185">Reference proteome</keyword>
<feature type="compositionally biased region" description="Low complexity" evidence="1">
    <location>
        <begin position="93"/>
        <end position="112"/>
    </location>
</feature>
<protein>
    <submittedName>
        <fullName evidence="3">Uncharacterized protein</fullName>
    </submittedName>
</protein>
<dbReference type="OrthoDB" id="4339010at2"/>
<keyword evidence="2" id="KW-1133">Transmembrane helix</keyword>
<keyword evidence="2" id="KW-0812">Transmembrane</keyword>
<feature type="region of interest" description="Disordered" evidence="1">
    <location>
        <begin position="1"/>
        <end position="33"/>
    </location>
</feature>
<reference evidence="3" key="1">
    <citation type="submission" date="2009-10" db="EMBL/GenBank/DDBJ databases">
        <title>The genome sequence of Streptomyces sviceus strain ATCC 29083.</title>
        <authorList>
            <consortium name="The Broad Institute Genome Sequencing Platform"/>
            <consortium name="Broad Institute Microbial Sequencing Center"/>
            <person name="Fischbach M."/>
            <person name="Godfrey P."/>
            <person name="Ward D."/>
            <person name="Young S."/>
            <person name="Zeng Q."/>
            <person name="Koehrsen M."/>
            <person name="Alvarado L."/>
            <person name="Berlin A.M."/>
            <person name="Bochicchio J."/>
            <person name="Borenstein D."/>
            <person name="Chapman S.B."/>
            <person name="Chen Z."/>
            <person name="Engels R."/>
            <person name="Freedman E."/>
            <person name="Gellesch M."/>
            <person name="Goldberg J."/>
            <person name="Griggs A."/>
            <person name="Gujja S."/>
            <person name="Heilman E.R."/>
            <person name="Heiman D.I."/>
            <person name="Hepburn T.A."/>
            <person name="Howarth C."/>
            <person name="Jen D."/>
            <person name="Larson L."/>
            <person name="Lewis B."/>
            <person name="Mehta T."/>
            <person name="Park D."/>
            <person name="Pearson M."/>
            <person name="Richards J."/>
            <person name="Roberts A."/>
            <person name="Saif S."/>
            <person name="Shea T.D."/>
            <person name="Shenoy N."/>
            <person name="Sisk P."/>
            <person name="Stolte C."/>
            <person name="Sykes S.N."/>
            <person name="Thomson T."/>
            <person name="Walk T."/>
            <person name="White J."/>
            <person name="Yandava C."/>
            <person name="Straight P."/>
            <person name="Clardy J."/>
            <person name="Hung D."/>
            <person name="Kolter R."/>
            <person name="Mekalanos J."/>
            <person name="Walker S."/>
            <person name="Walsh C.T."/>
            <person name="Wieland-Brown L.C."/>
            <person name="Haas B."/>
            <person name="Nusbaum C."/>
            <person name="Birren B."/>
        </authorList>
    </citation>
    <scope>NUCLEOTIDE SEQUENCE [LARGE SCALE GENOMIC DNA]</scope>
    <source>
        <strain evidence="3">ATCC 29083</strain>
    </source>
</reference>
<dbReference type="HOGENOM" id="CLU_130441_0_0_11"/>
<keyword evidence="2" id="KW-0472">Membrane</keyword>
<dbReference type="EMBL" id="CM000951">
    <property type="protein sequence ID" value="EFH28192.1"/>
    <property type="molecule type" value="Genomic_DNA"/>
</dbReference>
<organism evidence="3 4">
    <name type="scientific">Streptomyces sviceus (strain ATCC 29083 / DSM 924 / JCM 4929 / NBRC 13980 / NCIMB 11184 / NRRL 5439 / UC 5370)</name>
    <dbReference type="NCBI Taxonomy" id="463191"/>
    <lineage>
        <taxon>Bacteria</taxon>
        <taxon>Bacillati</taxon>
        <taxon>Actinomycetota</taxon>
        <taxon>Actinomycetes</taxon>
        <taxon>Kitasatosporales</taxon>
        <taxon>Streptomycetaceae</taxon>
        <taxon>Streptomyces</taxon>
    </lineage>
</organism>
<gene>
    <name evidence="3" type="ORF">SSEG_10392</name>
</gene>
<feature type="compositionally biased region" description="Low complexity" evidence="1">
    <location>
        <begin position="128"/>
        <end position="151"/>
    </location>
</feature>
<evidence type="ECO:0000313" key="4">
    <source>
        <dbReference type="Proteomes" id="UP000002785"/>
    </source>
</evidence>
<dbReference type="AlphaFoldDB" id="D6XBT7"/>
<name>D6XBT7_STRX2</name>
<dbReference type="PROSITE" id="PS51318">
    <property type="entry name" value="TAT"/>
    <property type="match status" value="1"/>
</dbReference>
<evidence type="ECO:0000313" key="3">
    <source>
        <dbReference type="EMBL" id="EFH28192.1"/>
    </source>
</evidence>
<proteinExistence type="predicted"/>
<dbReference type="eggNOG" id="ENOG502ZCXU">
    <property type="taxonomic scope" value="Bacteria"/>
</dbReference>
<evidence type="ECO:0000256" key="2">
    <source>
        <dbReference type="SAM" id="Phobius"/>
    </source>
</evidence>